<protein>
    <recommendedName>
        <fullName evidence="10">Helicase C-terminal domain-containing protein</fullName>
    </recommendedName>
</protein>
<accession>A0A1F5YX56</accession>
<dbReference type="InterPro" id="IPR014001">
    <property type="entry name" value="Helicase_ATP-bd"/>
</dbReference>
<feature type="domain" description="Helicase ATP-binding" evidence="6">
    <location>
        <begin position="30"/>
        <end position="193"/>
    </location>
</feature>
<reference evidence="8 9" key="1">
    <citation type="journal article" date="2016" name="Nat. Commun.">
        <title>Thousands of microbial genomes shed light on interconnected biogeochemical processes in an aquifer system.</title>
        <authorList>
            <person name="Anantharaman K."/>
            <person name="Brown C.T."/>
            <person name="Hug L.A."/>
            <person name="Sharon I."/>
            <person name="Castelle C.J."/>
            <person name="Probst A.J."/>
            <person name="Thomas B.C."/>
            <person name="Singh A."/>
            <person name="Wilkins M.J."/>
            <person name="Karaoz U."/>
            <person name="Brodie E.L."/>
            <person name="Williams K.H."/>
            <person name="Hubbard S.S."/>
            <person name="Banfield J.F."/>
        </authorList>
    </citation>
    <scope>NUCLEOTIDE SEQUENCE [LARGE SCALE GENOMIC DNA]</scope>
</reference>
<dbReference type="Gene3D" id="1.20.120.1080">
    <property type="match status" value="1"/>
</dbReference>
<dbReference type="EMBL" id="MFJD01000001">
    <property type="protein sequence ID" value="OGG04778.1"/>
    <property type="molecule type" value="Genomic_DNA"/>
</dbReference>
<dbReference type="GO" id="GO:0005524">
    <property type="term" value="F:ATP binding"/>
    <property type="evidence" value="ECO:0007669"/>
    <property type="project" value="UniProtKB-KW"/>
</dbReference>
<evidence type="ECO:0000259" key="7">
    <source>
        <dbReference type="PROSITE" id="PS51194"/>
    </source>
</evidence>
<dbReference type="GO" id="GO:0003723">
    <property type="term" value="F:RNA binding"/>
    <property type="evidence" value="ECO:0007669"/>
    <property type="project" value="TreeGrafter"/>
</dbReference>
<dbReference type="Proteomes" id="UP000178448">
    <property type="component" value="Unassembled WGS sequence"/>
</dbReference>
<evidence type="ECO:0000259" key="6">
    <source>
        <dbReference type="PROSITE" id="PS51192"/>
    </source>
</evidence>
<keyword evidence="2" id="KW-0378">Hydrolase</keyword>
<evidence type="ECO:0000256" key="1">
    <source>
        <dbReference type="ARBA" id="ARBA00022741"/>
    </source>
</evidence>
<comment type="caution">
    <text evidence="8">The sequence shown here is derived from an EMBL/GenBank/DDBJ whole genome shotgun (WGS) entry which is preliminary data.</text>
</comment>
<dbReference type="CDD" id="cd18791">
    <property type="entry name" value="SF2_C_RHA"/>
    <property type="match status" value="1"/>
</dbReference>
<dbReference type="InterPro" id="IPR011545">
    <property type="entry name" value="DEAD/DEAH_box_helicase_dom"/>
</dbReference>
<evidence type="ECO:0000256" key="2">
    <source>
        <dbReference type="ARBA" id="ARBA00022801"/>
    </source>
</evidence>
<dbReference type="InterPro" id="IPR027417">
    <property type="entry name" value="P-loop_NTPase"/>
</dbReference>
<evidence type="ECO:0000313" key="9">
    <source>
        <dbReference type="Proteomes" id="UP000178448"/>
    </source>
</evidence>
<sequence length="626" mass="69210">MAEAESAIPPPEAGIGNPDLPIWQVMPQVMETLKNGNRLSLISETGSGKSTQVPQALYAEGFADKGKIFVVENRVDVAAEVARRVAREMHVPLGSKVGYVTGPESRISDDSRIVFMTSGVFKNIIRNDPSLSQASVVLFDEFDERYLLSDIGLALTEKSQGKGGDAKFVLMSATLNAAKISEHFPGIPLIEAAGRPYPVDVHFSDRSVREDEIPREAARIVAAIHETDSPGDVLIFMPGKSEISRTISELKNLNLKGVSVMPLHAELPLAERARVFEPSPERKIIISTNVAERGLTIDGVRYVVDSGQVRMQEYDSERDIAILGTMPCARDSMLQRQGRAGRTAPGEYYSLITRQEYESRPTETRPEILRSPLRSVLLQIKAMGYSAEHDPIRLMDMPGKDQWKAAHQQLRLLGALNPDDEAKLSPFGEDMSELGCDPRDAAMILQGSFLGCGRDMAVIAAIRSANRKLLPTPAGERDAAERQHRKFFVSDTSDLINHLNVYRQAEINGFDSNWCRENFVSFPALREIRQAAGDLMRNAGDLGYDMESRDAGEQTLRQAIATGFPDRVFHYMVGGWYQNLETGQRAKLGRDSVISRAQRIIANDFIRITTKEGEELPLISAATVIT</sequence>
<dbReference type="GO" id="GO:0004386">
    <property type="term" value="F:helicase activity"/>
    <property type="evidence" value="ECO:0007669"/>
    <property type="project" value="UniProtKB-KW"/>
</dbReference>
<proteinExistence type="inferred from homology"/>
<dbReference type="PANTHER" id="PTHR18934:SF91">
    <property type="entry name" value="PRE-MRNA-SPLICING FACTOR ATP-DEPENDENT RNA HELICASE PRP16"/>
    <property type="match status" value="1"/>
</dbReference>
<dbReference type="SUPFAM" id="SSF52540">
    <property type="entry name" value="P-loop containing nucleoside triphosphate hydrolases"/>
    <property type="match status" value="1"/>
</dbReference>
<evidence type="ECO:0008006" key="10">
    <source>
        <dbReference type="Google" id="ProtNLM"/>
    </source>
</evidence>
<dbReference type="CDD" id="cd17917">
    <property type="entry name" value="DEXHc_RHA-like"/>
    <property type="match status" value="1"/>
</dbReference>
<dbReference type="SMART" id="SM00847">
    <property type="entry name" value="HA2"/>
    <property type="match status" value="1"/>
</dbReference>
<dbReference type="PROSITE" id="PS51194">
    <property type="entry name" value="HELICASE_CTER"/>
    <property type="match status" value="1"/>
</dbReference>
<gene>
    <name evidence="8" type="ORF">A2Z33_05700</name>
</gene>
<dbReference type="Pfam" id="PF00271">
    <property type="entry name" value="Helicase_C"/>
    <property type="match status" value="1"/>
</dbReference>
<keyword evidence="3" id="KW-0347">Helicase</keyword>
<organism evidence="8 9">
    <name type="scientific">Candidatus Gottesmanbacteria bacterium RBG_16_52_11</name>
    <dbReference type="NCBI Taxonomy" id="1798374"/>
    <lineage>
        <taxon>Bacteria</taxon>
        <taxon>Candidatus Gottesmaniibacteriota</taxon>
    </lineage>
</organism>
<evidence type="ECO:0000313" key="8">
    <source>
        <dbReference type="EMBL" id="OGG04778.1"/>
    </source>
</evidence>
<name>A0A1F5YX56_9BACT</name>
<dbReference type="GO" id="GO:0016787">
    <property type="term" value="F:hydrolase activity"/>
    <property type="evidence" value="ECO:0007669"/>
    <property type="project" value="UniProtKB-KW"/>
</dbReference>
<dbReference type="PROSITE" id="PS51192">
    <property type="entry name" value="HELICASE_ATP_BIND_1"/>
    <property type="match status" value="1"/>
</dbReference>
<feature type="domain" description="Helicase C-terminal" evidence="7">
    <location>
        <begin position="219"/>
        <end position="384"/>
    </location>
</feature>
<dbReference type="InterPro" id="IPR007502">
    <property type="entry name" value="Helicase-assoc_dom"/>
</dbReference>
<dbReference type="SMART" id="SM00487">
    <property type="entry name" value="DEXDc"/>
    <property type="match status" value="1"/>
</dbReference>
<dbReference type="STRING" id="1798374.A2Z33_05700"/>
<dbReference type="SMART" id="SM00490">
    <property type="entry name" value="HELICc"/>
    <property type="match status" value="1"/>
</dbReference>
<evidence type="ECO:0000256" key="5">
    <source>
        <dbReference type="ARBA" id="ARBA00038040"/>
    </source>
</evidence>
<dbReference type="PANTHER" id="PTHR18934">
    <property type="entry name" value="ATP-DEPENDENT RNA HELICASE"/>
    <property type="match status" value="1"/>
</dbReference>
<dbReference type="InterPro" id="IPR001650">
    <property type="entry name" value="Helicase_C-like"/>
</dbReference>
<dbReference type="Pfam" id="PF00270">
    <property type="entry name" value="DEAD"/>
    <property type="match status" value="1"/>
</dbReference>
<evidence type="ECO:0000256" key="4">
    <source>
        <dbReference type="ARBA" id="ARBA00022840"/>
    </source>
</evidence>
<evidence type="ECO:0000256" key="3">
    <source>
        <dbReference type="ARBA" id="ARBA00022806"/>
    </source>
</evidence>
<comment type="similarity">
    <text evidence="5">Belongs to the DEAD box helicase family. DEAH subfamily. PRP16 sub-subfamily.</text>
</comment>
<dbReference type="AlphaFoldDB" id="A0A1F5YX56"/>
<keyword evidence="1" id="KW-0547">Nucleotide-binding</keyword>
<dbReference type="Gene3D" id="3.40.50.300">
    <property type="entry name" value="P-loop containing nucleotide triphosphate hydrolases"/>
    <property type="match status" value="2"/>
</dbReference>
<keyword evidence="4" id="KW-0067">ATP-binding</keyword>